<dbReference type="InterPro" id="IPR013766">
    <property type="entry name" value="Thioredoxin_domain"/>
</dbReference>
<dbReference type="EMBL" id="JARGDH010000004">
    <property type="protein sequence ID" value="KAL0271150.1"/>
    <property type="molecule type" value="Genomic_DNA"/>
</dbReference>
<sequence length="657" mass="74253">MGSLERLVRYLLLSVLIIVLCDLLFCTEARNSQKIVIDDLVDIKDFKKLLRTKNNVLVCFVNSVKKSANIIKVFEESANLVKGQGTMVLIDCSSEAKKLCKKLKVSPETHILKHYKDGEFHKNYDRKETVPSILNFMRDPTGDMPWEEDSSAANIVHVPDAAGLSKLLKKESGPVMVMFYAPWCGFCKQLKPEYSAAALELKGHSVLAAIDVNRPENTVIRMRFNITGFPTLLYFENGVKKYTYEGENDKQSIINFMKNPVAAPVKTVAASWASTESEVVHLTDESFDAVVRDADSILVMFYAPWCGHCKRLKPEYEKAADTMKQEKIDGVLAALDATKETKTAKQFGINGYPTLKYFKKGEFQFDISLREESKIIEFMKNPKEPPPPPPPEKPWSEEQSEVVHLTVESFKPFLKKKKHVLVMFYAPWCGHCKKAKPEFTASAEVFKDDPKVEFAAVDCTTHSTICSTYNVKGYPTIKVFHYFNKEPAQDYTGGRNEKDFVSFMRSLSGQKTDSAKDTVKDEGVGKTSQKHYEDWGNMELFQSVVHLPDSSFDTALKKYNSMVALFYVDGCAGCKAIKKDFARAALWSKKQGLRTQLVALDATVEKNTVKSQNVVKFPAIKYYENKNFVADYTGKNNAEDIFAFVTKHAKPTKKDEL</sequence>
<keyword evidence="3" id="KW-0812">Transmembrane</keyword>
<comment type="similarity">
    <text evidence="1">Belongs to the protein disulfide isomerase family.</text>
</comment>
<feature type="region of interest" description="Disordered" evidence="2">
    <location>
        <begin position="379"/>
        <end position="398"/>
    </location>
</feature>
<evidence type="ECO:0000313" key="5">
    <source>
        <dbReference type="EMBL" id="KAL0271150.1"/>
    </source>
</evidence>
<name>A0AAW2HNX9_9NEOP</name>
<dbReference type="InterPro" id="IPR046374">
    <property type="entry name" value="PDI_a_PDIR"/>
</dbReference>
<dbReference type="InterPro" id="IPR051063">
    <property type="entry name" value="PDI"/>
</dbReference>
<feature type="compositionally biased region" description="Pro residues" evidence="2">
    <location>
        <begin position="384"/>
        <end position="393"/>
    </location>
</feature>
<evidence type="ECO:0000256" key="2">
    <source>
        <dbReference type="SAM" id="MobiDB-lite"/>
    </source>
</evidence>
<reference evidence="5" key="1">
    <citation type="journal article" date="2024" name="Gigascience">
        <title>Chromosome-level genome of the poultry shaft louse Menopon gallinae provides insight into the host-switching and adaptive evolution of parasitic lice.</title>
        <authorList>
            <person name="Xu Y."/>
            <person name="Ma L."/>
            <person name="Liu S."/>
            <person name="Liang Y."/>
            <person name="Liu Q."/>
            <person name="He Z."/>
            <person name="Tian L."/>
            <person name="Duan Y."/>
            <person name="Cai W."/>
            <person name="Li H."/>
            <person name="Song F."/>
        </authorList>
    </citation>
    <scope>NUCLEOTIDE SEQUENCE</scope>
    <source>
        <strain evidence="5">Cailab_2023a</strain>
    </source>
</reference>
<keyword evidence="3" id="KW-1133">Transmembrane helix</keyword>
<evidence type="ECO:0000256" key="3">
    <source>
        <dbReference type="SAM" id="Phobius"/>
    </source>
</evidence>
<feature type="domain" description="Thioredoxin" evidence="4">
    <location>
        <begin position="263"/>
        <end position="381"/>
    </location>
</feature>
<dbReference type="PROSITE" id="PS00194">
    <property type="entry name" value="THIOREDOXIN_1"/>
    <property type="match status" value="1"/>
</dbReference>
<dbReference type="AlphaFoldDB" id="A0AAW2HNX9"/>
<keyword evidence="3" id="KW-0472">Membrane</keyword>
<dbReference type="PANTHER" id="PTHR45672:SF2">
    <property type="entry name" value="PROTEIN DISULFIDE-ISOMERASE A5"/>
    <property type="match status" value="1"/>
</dbReference>
<feature type="domain" description="Thioredoxin" evidence="4">
    <location>
        <begin position="146"/>
        <end position="262"/>
    </location>
</feature>
<dbReference type="GO" id="GO:0005783">
    <property type="term" value="C:endoplasmic reticulum"/>
    <property type="evidence" value="ECO:0007669"/>
    <property type="project" value="TreeGrafter"/>
</dbReference>
<dbReference type="PRINTS" id="PR00421">
    <property type="entry name" value="THIOREDOXIN"/>
</dbReference>
<dbReference type="Gene3D" id="3.40.30.10">
    <property type="entry name" value="Glutaredoxin"/>
    <property type="match status" value="5"/>
</dbReference>
<dbReference type="GO" id="GO:0003756">
    <property type="term" value="F:protein disulfide isomerase activity"/>
    <property type="evidence" value="ECO:0007669"/>
    <property type="project" value="InterPro"/>
</dbReference>
<dbReference type="SUPFAM" id="SSF52833">
    <property type="entry name" value="Thioredoxin-like"/>
    <property type="match status" value="5"/>
</dbReference>
<feature type="transmembrane region" description="Helical" evidence="3">
    <location>
        <begin position="7"/>
        <end position="25"/>
    </location>
</feature>
<gene>
    <name evidence="5" type="ORF">PYX00_008338</name>
</gene>
<dbReference type="GO" id="GO:0006457">
    <property type="term" value="P:protein folding"/>
    <property type="evidence" value="ECO:0007669"/>
    <property type="project" value="TreeGrafter"/>
</dbReference>
<proteinExistence type="inferred from homology"/>
<dbReference type="PROSITE" id="PS51352">
    <property type="entry name" value="THIOREDOXIN_2"/>
    <property type="match status" value="3"/>
</dbReference>
<dbReference type="InterPro" id="IPR036249">
    <property type="entry name" value="Thioredoxin-like_sf"/>
</dbReference>
<accession>A0AAW2HNX9</accession>
<evidence type="ECO:0000259" key="4">
    <source>
        <dbReference type="PROSITE" id="PS51352"/>
    </source>
</evidence>
<dbReference type="CDD" id="cd02997">
    <property type="entry name" value="PDI_a_PDIR"/>
    <property type="match status" value="3"/>
</dbReference>
<evidence type="ECO:0000256" key="1">
    <source>
        <dbReference type="ARBA" id="ARBA00006347"/>
    </source>
</evidence>
<dbReference type="InterPro" id="IPR017937">
    <property type="entry name" value="Thioredoxin_CS"/>
</dbReference>
<dbReference type="FunFam" id="3.40.30.10:FF:000029">
    <property type="entry name" value="protein disulfide-isomerase A5 isoform X2"/>
    <property type="match status" value="1"/>
</dbReference>
<dbReference type="PANTHER" id="PTHR45672">
    <property type="entry name" value="PROTEIN DISULFIDE-ISOMERASE C17H9.14C-RELATED"/>
    <property type="match status" value="1"/>
</dbReference>
<protein>
    <recommendedName>
        <fullName evidence="4">Thioredoxin domain-containing protein</fullName>
    </recommendedName>
</protein>
<comment type="caution">
    <text evidence="5">The sequence shown here is derived from an EMBL/GenBank/DDBJ whole genome shotgun (WGS) entry which is preliminary data.</text>
</comment>
<dbReference type="Pfam" id="PF00085">
    <property type="entry name" value="Thioredoxin"/>
    <property type="match status" value="4"/>
</dbReference>
<organism evidence="5">
    <name type="scientific">Menopon gallinae</name>
    <name type="common">poultry shaft louse</name>
    <dbReference type="NCBI Taxonomy" id="328185"/>
    <lineage>
        <taxon>Eukaryota</taxon>
        <taxon>Metazoa</taxon>
        <taxon>Ecdysozoa</taxon>
        <taxon>Arthropoda</taxon>
        <taxon>Hexapoda</taxon>
        <taxon>Insecta</taxon>
        <taxon>Pterygota</taxon>
        <taxon>Neoptera</taxon>
        <taxon>Paraneoptera</taxon>
        <taxon>Psocodea</taxon>
        <taxon>Troctomorpha</taxon>
        <taxon>Phthiraptera</taxon>
        <taxon>Amblycera</taxon>
        <taxon>Menoponidae</taxon>
        <taxon>Menopon</taxon>
    </lineage>
</organism>
<feature type="domain" description="Thioredoxin" evidence="4">
    <location>
        <begin position="382"/>
        <end position="509"/>
    </location>
</feature>